<gene>
    <name evidence="16" type="ORF">URODEC1_LOCUS71106</name>
</gene>
<comment type="similarity">
    <text evidence="3 14">Belongs to the germin family.</text>
</comment>
<dbReference type="InterPro" id="IPR001929">
    <property type="entry name" value="Germin"/>
</dbReference>
<keyword evidence="17" id="KW-1185">Reference proteome</keyword>
<dbReference type="SMART" id="SM00835">
    <property type="entry name" value="Cupin_1"/>
    <property type="match status" value="1"/>
</dbReference>
<dbReference type="Proteomes" id="UP001497457">
    <property type="component" value="Chromosome 28b"/>
</dbReference>
<dbReference type="GO" id="GO:0030145">
    <property type="term" value="F:manganese ion binding"/>
    <property type="evidence" value="ECO:0007669"/>
    <property type="project" value="UniProtKB-UniRule"/>
</dbReference>
<reference evidence="16 17" key="2">
    <citation type="submission" date="2024-10" db="EMBL/GenBank/DDBJ databases">
        <authorList>
            <person name="Ryan C."/>
        </authorList>
    </citation>
    <scope>NUCLEOTIDE SEQUENCE [LARGE SCALE GENOMIC DNA]</scope>
</reference>
<dbReference type="InterPro" id="IPR006045">
    <property type="entry name" value="Cupin_1"/>
</dbReference>
<dbReference type="Gene3D" id="2.60.120.10">
    <property type="entry name" value="Jelly Rolls"/>
    <property type="match status" value="1"/>
</dbReference>
<keyword evidence="10 11" id="KW-0464">Manganese</keyword>
<evidence type="ECO:0000256" key="11">
    <source>
        <dbReference type="PIRSR" id="PIRSR601929-1"/>
    </source>
</evidence>
<keyword evidence="6 14" id="KW-0964">Secreted</keyword>
<organism evidence="16 17">
    <name type="scientific">Urochloa decumbens</name>
    <dbReference type="NCBI Taxonomy" id="240449"/>
    <lineage>
        <taxon>Eukaryota</taxon>
        <taxon>Viridiplantae</taxon>
        <taxon>Streptophyta</taxon>
        <taxon>Embryophyta</taxon>
        <taxon>Tracheophyta</taxon>
        <taxon>Spermatophyta</taxon>
        <taxon>Magnoliopsida</taxon>
        <taxon>Liliopsida</taxon>
        <taxon>Poales</taxon>
        <taxon>Poaceae</taxon>
        <taxon>PACMAD clade</taxon>
        <taxon>Panicoideae</taxon>
        <taxon>Panicodae</taxon>
        <taxon>Paniceae</taxon>
        <taxon>Melinidinae</taxon>
        <taxon>Urochloa</taxon>
    </lineage>
</organism>
<reference evidence="17" key="1">
    <citation type="submission" date="2024-06" db="EMBL/GenBank/DDBJ databases">
        <authorList>
            <person name="Ryan C."/>
        </authorList>
    </citation>
    <scope>NUCLEOTIDE SEQUENCE [LARGE SCALE GENOMIC DNA]</scope>
</reference>
<feature type="binding site" evidence="11">
    <location>
        <position position="111"/>
    </location>
    <ligand>
        <name>oxalate</name>
        <dbReference type="ChEBI" id="CHEBI:30623"/>
    </ligand>
</feature>
<evidence type="ECO:0000256" key="3">
    <source>
        <dbReference type="ARBA" id="ARBA00007456"/>
    </source>
</evidence>
<dbReference type="InterPro" id="IPR011051">
    <property type="entry name" value="RmlC_Cupin_sf"/>
</dbReference>
<dbReference type="PROSITE" id="PS00725">
    <property type="entry name" value="GERMIN"/>
    <property type="match status" value="1"/>
</dbReference>
<evidence type="ECO:0000256" key="14">
    <source>
        <dbReference type="RuleBase" id="RU366015"/>
    </source>
</evidence>
<accession>A0ABC9C244</accession>
<dbReference type="InterPro" id="IPR014710">
    <property type="entry name" value="RmlC-like_jellyroll"/>
</dbReference>
<feature type="chain" id="PRO_5044525778" description="Germin-like protein" evidence="14">
    <location>
        <begin position="26"/>
        <end position="225"/>
    </location>
</feature>
<evidence type="ECO:0000256" key="8">
    <source>
        <dbReference type="ARBA" id="ARBA00022729"/>
    </source>
</evidence>
<protein>
    <recommendedName>
        <fullName evidence="14">Germin-like protein</fullName>
    </recommendedName>
</protein>
<feature type="disulfide bond" evidence="13">
    <location>
        <begin position="32"/>
        <end position="47"/>
    </location>
</feature>
<comment type="subunit">
    <text evidence="4">Oligomer (believed to be a pentamer but probably hexamer).</text>
</comment>
<keyword evidence="7 11" id="KW-0479">Metal-binding</keyword>
<feature type="binding site" evidence="12">
    <location>
        <position position="116"/>
    </location>
    <ligand>
        <name>Mn(2+)</name>
        <dbReference type="ChEBI" id="CHEBI:29035"/>
    </ligand>
</feature>
<comment type="function">
    <text evidence="1">May play a role in plant defense. Probably has no oxalate oxidase activity even if the active site is conserved.</text>
</comment>
<dbReference type="FunFam" id="2.60.120.10:FF:000047">
    <property type="entry name" value="Auxin-binding protein ABP19a"/>
    <property type="match status" value="1"/>
</dbReference>
<dbReference type="CDD" id="cd02241">
    <property type="entry name" value="cupin_OxOx"/>
    <property type="match status" value="1"/>
</dbReference>
<feature type="binding site" evidence="12">
    <location>
        <position position="109"/>
    </location>
    <ligand>
        <name>Mn(2+)</name>
        <dbReference type="ChEBI" id="CHEBI:29035"/>
    </ligand>
</feature>
<feature type="signal peptide" evidence="14">
    <location>
        <begin position="1"/>
        <end position="25"/>
    </location>
</feature>
<sequence>MVAMAKMAVLLLVILSPLLSSSSDALKVQDFCIANLLLPATPAGYPCKPRALATANDFYFRGLASPGPTVPPFNAALASAYVAQFPALNGLGLGATRVDIARGGVVPLHAHPDGSEILFVLEGTLSAGFVGAETNAAYTKTLNKGDLFVFPQGLLHYQYNLGNATAVVFSAYSSSDPGLQVTDFALFANLLPADVVSKVTFITEAEVMRLKRFFGIRSLPTGLPI</sequence>
<evidence type="ECO:0000256" key="1">
    <source>
        <dbReference type="ARBA" id="ARBA00003629"/>
    </source>
</evidence>
<evidence type="ECO:0000256" key="13">
    <source>
        <dbReference type="PIRSR" id="PIRSR601929-3"/>
    </source>
</evidence>
<evidence type="ECO:0000256" key="5">
    <source>
        <dbReference type="ARBA" id="ARBA00022523"/>
    </source>
</evidence>
<dbReference type="GO" id="GO:0048046">
    <property type="term" value="C:apoplast"/>
    <property type="evidence" value="ECO:0007669"/>
    <property type="project" value="UniProtKB-SubCell"/>
</dbReference>
<evidence type="ECO:0000256" key="10">
    <source>
        <dbReference type="ARBA" id="ARBA00023211"/>
    </source>
</evidence>
<evidence type="ECO:0000256" key="9">
    <source>
        <dbReference type="ARBA" id="ARBA00023157"/>
    </source>
</evidence>
<keyword evidence="9 13" id="KW-1015">Disulfide bond</keyword>
<feature type="domain" description="Cupin type-1" evidence="15">
    <location>
        <begin position="61"/>
        <end position="208"/>
    </location>
</feature>
<evidence type="ECO:0000256" key="4">
    <source>
        <dbReference type="ARBA" id="ARBA00011268"/>
    </source>
</evidence>
<evidence type="ECO:0000313" key="16">
    <source>
        <dbReference type="EMBL" id="CAL5012873.1"/>
    </source>
</evidence>
<feature type="binding site" evidence="12">
    <location>
        <position position="111"/>
    </location>
    <ligand>
        <name>Mn(2+)</name>
        <dbReference type="ChEBI" id="CHEBI:29035"/>
    </ligand>
</feature>
<feature type="binding site" evidence="12">
    <location>
        <position position="156"/>
    </location>
    <ligand>
        <name>Mn(2+)</name>
        <dbReference type="ChEBI" id="CHEBI:29035"/>
    </ligand>
</feature>
<evidence type="ECO:0000256" key="2">
    <source>
        <dbReference type="ARBA" id="ARBA00004271"/>
    </source>
</evidence>
<proteinExistence type="inferred from homology"/>
<feature type="binding site" evidence="11">
    <location>
        <position position="116"/>
    </location>
    <ligand>
        <name>oxalate</name>
        <dbReference type="ChEBI" id="CHEBI:30623"/>
    </ligand>
</feature>
<dbReference type="EMBL" id="OZ075138">
    <property type="protein sequence ID" value="CAL5012873.1"/>
    <property type="molecule type" value="Genomic_DNA"/>
</dbReference>
<evidence type="ECO:0000256" key="6">
    <source>
        <dbReference type="ARBA" id="ARBA00022525"/>
    </source>
</evidence>
<evidence type="ECO:0000256" key="7">
    <source>
        <dbReference type="ARBA" id="ARBA00022723"/>
    </source>
</evidence>
<comment type="subcellular location">
    <subcellularLocation>
        <location evidence="2 14">Secreted</location>
        <location evidence="2 14">Extracellular space</location>
        <location evidence="2 14">Apoplast</location>
    </subcellularLocation>
</comment>
<evidence type="ECO:0000313" key="17">
    <source>
        <dbReference type="Proteomes" id="UP001497457"/>
    </source>
</evidence>
<dbReference type="InterPro" id="IPR019780">
    <property type="entry name" value="Germin_Mn-BS"/>
</dbReference>
<keyword evidence="5 14" id="KW-0052">Apoplast</keyword>
<name>A0ABC9C244_9POAL</name>
<evidence type="ECO:0000259" key="15">
    <source>
        <dbReference type="SMART" id="SM00835"/>
    </source>
</evidence>
<dbReference type="PRINTS" id="PR00325">
    <property type="entry name" value="GERMIN"/>
</dbReference>
<keyword evidence="8 14" id="KW-0732">Signal</keyword>
<dbReference type="SUPFAM" id="SSF51182">
    <property type="entry name" value="RmlC-like cupins"/>
    <property type="match status" value="1"/>
</dbReference>
<dbReference type="Pfam" id="PF00190">
    <property type="entry name" value="Cupin_1"/>
    <property type="match status" value="1"/>
</dbReference>
<dbReference type="AlphaFoldDB" id="A0ABC9C244"/>
<dbReference type="PANTHER" id="PTHR31238">
    <property type="entry name" value="GERMIN-LIKE PROTEIN SUBFAMILY 3 MEMBER 3"/>
    <property type="match status" value="1"/>
</dbReference>
<evidence type="ECO:0000256" key="12">
    <source>
        <dbReference type="PIRSR" id="PIRSR601929-2"/>
    </source>
</evidence>